<organism evidence="10 11">
    <name type="scientific">Marivirga lumbricoides</name>
    <dbReference type="NCBI Taxonomy" id="1046115"/>
    <lineage>
        <taxon>Bacteria</taxon>
        <taxon>Pseudomonadati</taxon>
        <taxon>Bacteroidota</taxon>
        <taxon>Cytophagia</taxon>
        <taxon>Cytophagales</taxon>
        <taxon>Marivirgaceae</taxon>
        <taxon>Marivirga</taxon>
    </lineage>
</organism>
<dbReference type="PANTHER" id="PTHR11455:SF22">
    <property type="entry name" value="CRYPTOCHROME DASH"/>
    <property type="match status" value="1"/>
</dbReference>
<dbReference type="GO" id="GO:0000719">
    <property type="term" value="P:photoreactive repair"/>
    <property type="evidence" value="ECO:0007669"/>
    <property type="project" value="TreeGrafter"/>
</dbReference>
<keyword evidence="4 6" id="KW-0274">FAD</keyword>
<keyword evidence="5 8" id="KW-0157">Chromophore</keyword>
<evidence type="ECO:0000313" key="11">
    <source>
        <dbReference type="Proteomes" id="UP000240608"/>
    </source>
</evidence>
<accession>A0A2T4DVX3</accession>
<protein>
    <recommendedName>
        <fullName evidence="2 8">Cryptochrome DASH</fullName>
    </recommendedName>
</protein>
<comment type="similarity">
    <text evidence="1 8">Belongs to the DNA photolyase class-1 family.</text>
</comment>
<comment type="cofactor">
    <cofactor evidence="6 8">
        <name>FAD</name>
        <dbReference type="ChEBI" id="CHEBI:57692"/>
    </cofactor>
    <text evidence="6 8">Binds 1 FAD per subunit.</text>
</comment>
<dbReference type="InterPro" id="IPR036134">
    <property type="entry name" value="Crypto/Photolyase_FAD-like_sf"/>
</dbReference>
<feature type="binding site" evidence="6">
    <location>
        <position position="233"/>
    </location>
    <ligand>
        <name>FAD</name>
        <dbReference type="ChEBI" id="CHEBI:57692"/>
    </ligand>
</feature>
<comment type="cofactor">
    <cofactor evidence="8">
        <name>(6R)-5,10-methylene-5,6,7,8-tetrahydrofolate</name>
        <dbReference type="ChEBI" id="CHEBI:15636"/>
    </cofactor>
    <text evidence="8">Binds 1 5,10-methenyltetrahydrofolate (MTHF) per subunit.</text>
</comment>
<dbReference type="PANTHER" id="PTHR11455">
    <property type="entry name" value="CRYPTOCHROME"/>
    <property type="match status" value="1"/>
</dbReference>
<evidence type="ECO:0000313" key="10">
    <source>
        <dbReference type="EMBL" id="PTB97950.1"/>
    </source>
</evidence>
<evidence type="ECO:0000256" key="5">
    <source>
        <dbReference type="ARBA" id="ARBA00022991"/>
    </source>
</evidence>
<dbReference type="InterPro" id="IPR014729">
    <property type="entry name" value="Rossmann-like_a/b/a_fold"/>
</dbReference>
<dbReference type="Gene3D" id="3.40.50.620">
    <property type="entry name" value="HUPs"/>
    <property type="match status" value="1"/>
</dbReference>
<gene>
    <name evidence="10" type="ORF">C9994_00570</name>
</gene>
<dbReference type="PROSITE" id="PS51645">
    <property type="entry name" value="PHR_CRY_ALPHA_BETA"/>
    <property type="match status" value="1"/>
</dbReference>
<dbReference type="AlphaFoldDB" id="A0A2T4DVX3"/>
<dbReference type="PRINTS" id="PR00147">
    <property type="entry name" value="DNAPHOTLYASE"/>
</dbReference>
<evidence type="ECO:0000256" key="1">
    <source>
        <dbReference type="ARBA" id="ARBA00005862"/>
    </source>
</evidence>
<dbReference type="SUPFAM" id="SSF48173">
    <property type="entry name" value="Cryptochrome/photolyase FAD-binding domain"/>
    <property type="match status" value="1"/>
</dbReference>
<dbReference type="EMBL" id="PYVU01000002">
    <property type="protein sequence ID" value="PTB97950.1"/>
    <property type="molecule type" value="Genomic_DNA"/>
</dbReference>
<keyword evidence="3 6" id="KW-0285">Flavoprotein</keyword>
<feature type="site" description="Electron transfer via tryptophanyl radical" evidence="7">
    <location>
        <position position="370"/>
    </location>
</feature>
<dbReference type="GO" id="GO:0071949">
    <property type="term" value="F:FAD binding"/>
    <property type="evidence" value="ECO:0007669"/>
    <property type="project" value="TreeGrafter"/>
</dbReference>
<sequence>MRFNRSIIWFRNNLRLQDNEALVEGIQQSSEYILVYIFDEALWKDNPISMAHASQKRLTFLWQSVANLRESIFSLGGELIISKGNPEKVIEEMAAQYNCDAVFAPKEAGVYEQQSEERLEKVLTRKKIFFNTYAQNTLFHEEDIPWPIGKLPDVFTQFRKENEKQTAVRKLIKTPLEFSLSVKLNEKKVSALDVGISPEKPSAKSVLAFAGGEKEAWARLNHYFWEQDQLKNYKVTRNGLLGSDYSSKFSPWLALGCISPKSIYYEVMRYEGERVKNQSTYWLVFELIWRDYFHFVLKKFQKRLFHVSGIKEEEVEWSSDEKTFKRWAAGETGVPFVDANMRELNETGYMSNRGRQNVASFLVKDLGIDWRMGAWYFEHALLDYDVASNWGNWAYVAGVGNDPRENRYFNILSQAKKYDPKGDYVRFWLPELKNVEGFNIHKIALLNKKEYLKQINGTKIDYFDPIVDMKKWDY</sequence>
<dbReference type="InterPro" id="IPR005101">
    <property type="entry name" value="Cryptochr/Photolyase_FAD-bd"/>
</dbReference>
<dbReference type="Gene3D" id="1.25.40.80">
    <property type="match status" value="1"/>
</dbReference>
<feature type="binding site" evidence="6">
    <location>
        <begin position="383"/>
        <end position="385"/>
    </location>
    <ligand>
        <name>FAD</name>
        <dbReference type="ChEBI" id="CHEBI:57692"/>
    </ligand>
</feature>
<comment type="function">
    <text evidence="8">May have a photoreceptor function.</text>
</comment>
<comment type="caution">
    <text evidence="10">The sequence shown here is derived from an EMBL/GenBank/DDBJ whole genome shotgun (WGS) entry which is preliminary data.</text>
</comment>
<evidence type="ECO:0000256" key="7">
    <source>
        <dbReference type="PIRSR" id="PIRSR602081-2"/>
    </source>
</evidence>
<evidence type="ECO:0000256" key="2">
    <source>
        <dbReference type="ARBA" id="ARBA00017881"/>
    </source>
</evidence>
<dbReference type="GO" id="GO:0003677">
    <property type="term" value="F:DNA binding"/>
    <property type="evidence" value="ECO:0007669"/>
    <property type="project" value="TreeGrafter"/>
</dbReference>
<feature type="binding site" evidence="6">
    <location>
        <begin position="286"/>
        <end position="293"/>
    </location>
    <ligand>
        <name>FAD</name>
        <dbReference type="ChEBI" id="CHEBI:57692"/>
    </ligand>
</feature>
<dbReference type="SUPFAM" id="SSF52425">
    <property type="entry name" value="Cryptochrome/photolyase, N-terminal domain"/>
    <property type="match status" value="1"/>
</dbReference>
<dbReference type="InterPro" id="IPR036155">
    <property type="entry name" value="Crypto/Photolyase_N_sf"/>
</dbReference>
<feature type="site" description="Electron transfer via tryptophanyl radical" evidence="7">
    <location>
        <position position="393"/>
    </location>
</feature>
<proteinExistence type="inferred from homology"/>
<evidence type="ECO:0000256" key="6">
    <source>
        <dbReference type="PIRSR" id="PIRSR602081-1"/>
    </source>
</evidence>
<dbReference type="InterPro" id="IPR006050">
    <property type="entry name" value="DNA_photolyase_N"/>
</dbReference>
<feature type="domain" description="Photolyase/cryptochrome alpha/beta" evidence="9">
    <location>
        <begin position="4"/>
        <end position="138"/>
    </location>
</feature>
<dbReference type="Proteomes" id="UP000240608">
    <property type="component" value="Unassembled WGS sequence"/>
</dbReference>
<dbReference type="InterPro" id="IPR002081">
    <property type="entry name" value="Cryptochrome/DNA_photolyase_1"/>
</dbReference>
<reference evidence="10 11" key="1">
    <citation type="submission" date="2018-03" db="EMBL/GenBank/DDBJ databases">
        <title>Cross-interface Injection: A General Nanoliter Liquid Handling Method Applied to Single Cells Genome Amplification Automated Nanoliter Liquid Handling Applied to Single Cell Multiple Displacement Amplification.</title>
        <authorList>
            <person name="Yun J."/>
            <person name="Xu P."/>
            <person name="Xu J."/>
            <person name="Dai X."/>
            <person name="Wang Y."/>
            <person name="Zheng X."/>
            <person name="Cao C."/>
            <person name="Yi Q."/>
            <person name="Zhu Y."/>
            <person name="Wang L."/>
            <person name="Dong Z."/>
            <person name="Huang Y."/>
            <person name="Huang L."/>
            <person name="Du W."/>
        </authorList>
    </citation>
    <scope>NUCLEOTIDE SEQUENCE [LARGE SCALE GENOMIC DNA]</scope>
    <source>
        <strain evidence="10 11">Z-D1-2</strain>
    </source>
</reference>
<dbReference type="Pfam" id="PF00875">
    <property type="entry name" value="DNA_photolyase"/>
    <property type="match status" value="1"/>
</dbReference>
<evidence type="ECO:0000256" key="8">
    <source>
        <dbReference type="RuleBase" id="RU367151"/>
    </source>
</evidence>
<dbReference type="InterPro" id="IPR014133">
    <property type="entry name" value="Cry_DASH"/>
</dbReference>
<name>A0A2T4DVX3_9BACT</name>
<evidence type="ECO:0000259" key="9">
    <source>
        <dbReference type="PROSITE" id="PS51645"/>
    </source>
</evidence>
<dbReference type="Gene3D" id="1.10.579.10">
    <property type="entry name" value="DNA Cyclobutane Dipyrimidine Photolyase, subunit A, domain 3"/>
    <property type="match status" value="1"/>
</dbReference>
<feature type="binding site" evidence="6">
    <location>
        <begin position="246"/>
        <end position="250"/>
    </location>
    <ligand>
        <name>FAD</name>
        <dbReference type="ChEBI" id="CHEBI:57692"/>
    </ligand>
</feature>
<dbReference type="Pfam" id="PF03441">
    <property type="entry name" value="FAD_binding_7"/>
    <property type="match status" value="1"/>
</dbReference>
<dbReference type="GO" id="GO:0003904">
    <property type="term" value="F:deoxyribodipyrimidine photo-lyase activity"/>
    <property type="evidence" value="ECO:0007669"/>
    <property type="project" value="TreeGrafter"/>
</dbReference>
<evidence type="ECO:0000256" key="4">
    <source>
        <dbReference type="ARBA" id="ARBA00022827"/>
    </source>
</evidence>
<dbReference type="NCBIfam" id="TIGR02765">
    <property type="entry name" value="crypto_DASH"/>
    <property type="match status" value="1"/>
</dbReference>
<evidence type="ECO:0000256" key="3">
    <source>
        <dbReference type="ARBA" id="ARBA00022630"/>
    </source>
</evidence>
<feature type="site" description="Electron transfer via tryptophanyl radical" evidence="7">
    <location>
        <position position="317"/>
    </location>
</feature>